<accession>A0A7C4Q425</accession>
<dbReference type="SUPFAM" id="SSF51569">
    <property type="entry name" value="Aldolase"/>
    <property type="match status" value="1"/>
</dbReference>
<proteinExistence type="predicted"/>
<sequence>MSVEIKIGNRLIGDEHPTYFVADIAANHDGSLERAKYLIKLAKQAGADAAKFQNFAAPKIVSDYGFKSLGSQQSHQASWKRSVFEVYQSASIPFEWTYELKKTCEEVGIDYFSAPYDFEAIDFLDEHMPVYKIGSGDIDWLEAIERIARKGKPVFLATGAADIGDVQRAVHTVLALNPQLVLMQCNTNYTGSVENFMHVHLNVLKTYRAMFPNVVLGLSDHTPGHAAVLGAVALGARVVEKHFTDDNTREGPDHAFALDPIAWEEMVRRTRELEMALGDGDKRVAENERETVILQRRCLRAARDIRAGEVITREMIDVLRPATPGAILPPEIDRVIGTKALRDLPYGKEIRWTDLGD</sequence>
<dbReference type="PROSITE" id="PS50844">
    <property type="entry name" value="AFP_LIKE"/>
    <property type="match status" value="1"/>
</dbReference>
<comment type="caution">
    <text evidence="2">The sequence shown here is derived from an EMBL/GenBank/DDBJ whole genome shotgun (WGS) entry which is preliminary data.</text>
</comment>
<feature type="domain" description="AFP-like" evidence="1">
    <location>
        <begin position="298"/>
        <end position="357"/>
    </location>
</feature>
<dbReference type="InterPro" id="IPR051690">
    <property type="entry name" value="PseI-like"/>
</dbReference>
<gene>
    <name evidence="2" type="ORF">ENT17_12665</name>
</gene>
<dbReference type="EMBL" id="DSXR01000127">
    <property type="protein sequence ID" value="HGS88448.1"/>
    <property type="molecule type" value="Genomic_DNA"/>
</dbReference>
<dbReference type="SMART" id="SM00858">
    <property type="entry name" value="SAF"/>
    <property type="match status" value="1"/>
</dbReference>
<dbReference type="Pfam" id="PF03102">
    <property type="entry name" value="NeuB"/>
    <property type="match status" value="1"/>
</dbReference>
<dbReference type="InterPro" id="IPR036732">
    <property type="entry name" value="AFP_Neu5c_C_sf"/>
</dbReference>
<dbReference type="CDD" id="cd11615">
    <property type="entry name" value="SAF_NeuB_like"/>
    <property type="match status" value="1"/>
</dbReference>
<name>A0A7C4Q425_9CHLR</name>
<dbReference type="AlphaFoldDB" id="A0A7C4Q425"/>
<dbReference type="SUPFAM" id="SSF51269">
    <property type="entry name" value="AFP III-like domain"/>
    <property type="match status" value="1"/>
</dbReference>
<dbReference type="GO" id="GO:0016051">
    <property type="term" value="P:carbohydrate biosynthetic process"/>
    <property type="evidence" value="ECO:0007669"/>
    <property type="project" value="InterPro"/>
</dbReference>
<dbReference type="InterPro" id="IPR013785">
    <property type="entry name" value="Aldolase_TIM"/>
</dbReference>
<reference evidence="2" key="1">
    <citation type="journal article" date="2020" name="mSystems">
        <title>Genome- and Community-Level Interaction Insights into Carbon Utilization and Element Cycling Functions of Hydrothermarchaeota in Hydrothermal Sediment.</title>
        <authorList>
            <person name="Zhou Z."/>
            <person name="Liu Y."/>
            <person name="Xu W."/>
            <person name="Pan J."/>
            <person name="Luo Z.H."/>
            <person name="Li M."/>
        </authorList>
    </citation>
    <scope>NUCLEOTIDE SEQUENCE [LARGE SCALE GENOMIC DNA]</scope>
    <source>
        <strain evidence="2">SpSt-556</strain>
    </source>
</reference>
<dbReference type="InterPro" id="IPR057736">
    <property type="entry name" value="SAF_PseI/NeuA/NeuB"/>
</dbReference>
<dbReference type="PANTHER" id="PTHR42966:SF2">
    <property type="entry name" value="PSEUDAMINIC ACID SYNTHASE"/>
    <property type="match status" value="1"/>
</dbReference>
<dbReference type="InterPro" id="IPR006190">
    <property type="entry name" value="SAF_AFP_Neu5Ac"/>
</dbReference>
<dbReference type="Gene3D" id="3.20.20.70">
    <property type="entry name" value="Aldolase class I"/>
    <property type="match status" value="1"/>
</dbReference>
<dbReference type="InterPro" id="IPR013974">
    <property type="entry name" value="SAF"/>
</dbReference>
<dbReference type="PANTHER" id="PTHR42966">
    <property type="entry name" value="N-ACETYLNEURAMINATE SYNTHASE"/>
    <property type="match status" value="1"/>
</dbReference>
<dbReference type="Gene3D" id="3.90.1210.10">
    <property type="entry name" value="Antifreeze-like/N-acetylneuraminic acid synthase C-terminal domain"/>
    <property type="match status" value="1"/>
</dbReference>
<dbReference type="GO" id="GO:0047444">
    <property type="term" value="F:N-acylneuraminate-9-phosphate synthase activity"/>
    <property type="evidence" value="ECO:0007669"/>
    <property type="project" value="TreeGrafter"/>
</dbReference>
<dbReference type="InterPro" id="IPR013132">
    <property type="entry name" value="PseI/NeuA/B-like_N"/>
</dbReference>
<protein>
    <submittedName>
        <fullName evidence="2">N-acetylneuraminate synthase</fullName>
    </submittedName>
</protein>
<evidence type="ECO:0000259" key="1">
    <source>
        <dbReference type="PROSITE" id="PS50844"/>
    </source>
</evidence>
<dbReference type="Pfam" id="PF08666">
    <property type="entry name" value="SAF"/>
    <property type="match status" value="1"/>
</dbReference>
<evidence type="ECO:0000313" key="2">
    <source>
        <dbReference type="EMBL" id="HGS88448.1"/>
    </source>
</evidence>
<organism evidence="2">
    <name type="scientific">Bellilinea caldifistulae</name>
    <dbReference type="NCBI Taxonomy" id="360411"/>
    <lineage>
        <taxon>Bacteria</taxon>
        <taxon>Bacillati</taxon>
        <taxon>Chloroflexota</taxon>
        <taxon>Anaerolineae</taxon>
        <taxon>Anaerolineales</taxon>
        <taxon>Anaerolineaceae</taxon>
        <taxon>Bellilinea</taxon>
    </lineage>
</organism>